<dbReference type="PANTHER" id="PTHR43031:SF1">
    <property type="entry name" value="PYRIDINE NUCLEOTIDE-DISULPHIDE OXIDOREDUCTASE"/>
    <property type="match status" value="1"/>
</dbReference>
<sequence>MTGLLIVGCNGQPAKTAELLSPTDFAQKIKQSPDAQVLDVRTPEEFDGQHLDNALNLDWYEQDAFSKKTANLDKSKPVFVYCMAGSRSHKAALKLSEMGFEKVYDMKGGIVKWNAEGLSGDAATAKIYGICPTEYSDMLASADKILVDFYAPWCEPCKKMAPYLTQMEKDSSKVKIVRLNADEHKTMMKELEISELPTLILYDKGTQTWKHSGYISEEDLKKQLK</sequence>
<protein>
    <submittedName>
        <fullName evidence="4">Thioredoxin fold domain-containing protein</fullName>
    </submittedName>
</protein>
<evidence type="ECO:0000259" key="2">
    <source>
        <dbReference type="PROSITE" id="PS50206"/>
    </source>
</evidence>
<gene>
    <name evidence="4" type="ORF">G6047_15130</name>
</gene>
<proteinExistence type="predicted"/>
<dbReference type="InterPro" id="IPR036249">
    <property type="entry name" value="Thioredoxin-like_sf"/>
</dbReference>
<dbReference type="Proteomes" id="UP000712080">
    <property type="component" value="Unassembled WGS sequence"/>
</dbReference>
<dbReference type="PROSITE" id="PS50206">
    <property type="entry name" value="RHODANESE_3"/>
    <property type="match status" value="1"/>
</dbReference>
<evidence type="ECO:0000313" key="5">
    <source>
        <dbReference type="Proteomes" id="UP000712080"/>
    </source>
</evidence>
<dbReference type="InterPro" id="IPR017937">
    <property type="entry name" value="Thioredoxin_CS"/>
</dbReference>
<organism evidence="4 5">
    <name type="scientific">Flavobacterium silvaticum</name>
    <dbReference type="NCBI Taxonomy" id="1852020"/>
    <lineage>
        <taxon>Bacteria</taxon>
        <taxon>Pseudomonadati</taxon>
        <taxon>Bacteroidota</taxon>
        <taxon>Flavobacteriia</taxon>
        <taxon>Flavobacteriales</taxon>
        <taxon>Flavobacteriaceae</taxon>
        <taxon>Flavobacterium</taxon>
    </lineage>
</organism>
<dbReference type="Pfam" id="PF00085">
    <property type="entry name" value="Thioredoxin"/>
    <property type="match status" value="1"/>
</dbReference>
<dbReference type="CDD" id="cd00158">
    <property type="entry name" value="RHOD"/>
    <property type="match status" value="1"/>
</dbReference>
<dbReference type="AlphaFoldDB" id="A0A972JIS9"/>
<keyword evidence="5" id="KW-1185">Reference proteome</keyword>
<dbReference type="EMBL" id="JAAMPU010000108">
    <property type="protein sequence ID" value="NMH29370.1"/>
    <property type="molecule type" value="Genomic_DNA"/>
</dbReference>
<dbReference type="InterPro" id="IPR001763">
    <property type="entry name" value="Rhodanese-like_dom"/>
</dbReference>
<name>A0A972JIS9_9FLAO</name>
<dbReference type="SUPFAM" id="SSF52833">
    <property type="entry name" value="Thioredoxin-like"/>
    <property type="match status" value="1"/>
</dbReference>
<reference evidence="4" key="1">
    <citation type="submission" date="2020-02" db="EMBL/GenBank/DDBJ databases">
        <title>Flavobacterium sp. genome.</title>
        <authorList>
            <person name="Jung H.S."/>
            <person name="Baek J.H."/>
            <person name="Jeon C.O."/>
        </authorList>
    </citation>
    <scope>NUCLEOTIDE SEQUENCE</scope>
    <source>
        <strain evidence="4">SE-s28</strain>
    </source>
</reference>
<feature type="domain" description="Thioredoxin" evidence="3">
    <location>
        <begin position="109"/>
        <end position="225"/>
    </location>
</feature>
<dbReference type="SMART" id="SM00450">
    <property type="entry name" value="RHOD"/>
    <property type="match status" value="1"/>
</dbReference>
<evidence type="ECO:0000259" key="3">
    <source>
        <dbReference type="PROSITE" id="PS51352"/>
    </source>
</evidence>
<dbReference type="InterPro" id="IPR050229">
    <property type="entry name" value="GlpE_sulfurtransferase"/>
</dbReference>
<dbReference type="Gene3D" id="3.40.250.10">
    <property type="entry name" value="Rhodanese-like domain"/>
    <property type="match status" value="1"/>
</dbReference>
<dbReference type="Gene3D" id="3.40.30.10">
    <property type="entry name" value="Glutaredoxin"/>
    <property type="match status" value="1"/>
</dbReference>
<dbReference type="Pfam" id="PF00581">
    <property type="entry name" value="Rhodanese"/>
    <property type="match status" value="1"/>
</dbReference>
<feature type="domain" description="Rhodanese" evidence="2">
    <location>
        <begin position="31"/>
        <end position="122"/>
    </location>
</feature>
<evidence type="ECO:0000313" key="4">
    <source>
        <dbReference type="EMBL" id="NMH29370.1"/>
    </source>
</evidence>
<dbReference type="PANTHER" id="PTHR43031">
    <property type="entry name" value="FAD-DEPENDENT OXIDOREDUCTASE"/>
    <property type="match status" value="1"/>
</dbReference>
<accession>A0A972JIS9</accession>
<dbReference type="InterPro" id="IPR036873">
    <property type="entry name" value="Rhodanese-like_dom_sf"/>
</dbReference>
<dbReference type="SUPFAM" id="SSF52821">
    <property type="entry name" value="Rhodanese/Cell cycle control phosphatase"/>
    <property type="match status" value="1"/>
</dbReference>
<dbReference type="PRINTS" id="PR00421">
    <property type="entry name" value="THIOREDOXIN"/>
</dbReference>
<comment type="caution">
    <text evidence="4">The sequence shown here is derived from an EMBL/GenBank/DDBJ whole genome shotgun (WGS) entry which is preliminary data.</text>
</comment>
<dbReference type="PROSITE" id="PS51352">
    <property type="entry name" value="THIOREDOXIN_2"/>
    <property type="match status" value="1"/>
</dbReference>
<evidence type="ECO:0000256" key="1">
    <source>
        <dbReference type="ARBA" id="ARBA00023284"/>
    </source>
</evidence>
<dbReference type="PROSITE" id="PS00194">
    <property type="entry name" value="THIOREDOXIN_1"/>
    <property type="match status" value="1"/>
</dbReference>
<keyword evidence="1" id="KW-0676">Redox-active center</keyword>
<dbReference type="InterPro" id="IPR013766">
    <property type="entry name" value="Thioredoxin_domain"/>
</dbReference>
<dbReference type="CDD" id="cd02947">
    <property type="entry name" value="TRX_family"/>
    <property type="match status" value="1"/>
</dbReference>